<reference evidence="1 2" key="1">
    <citation type="submission" date="2024-02" db="EMBL/GenBank/DDBJ databases">
        <title>Genome analysis and characterization of Microbaculum marinisediminis sp. nov., isolated from marine sediment.</title>
        <authorList>
            <person name="Du Z.-J."/>
            <person name="Ye Y.-Q."/>
            <person name="Zhang Z.-R."/>
            <person name="Yuan S.-M."/>
            <person name="Zhang X.-Y."/>
        </authorList>
    </citation>
    <scope>NUCLEOTIDE SEQUENCE [LARGE SCALE GENOMIC DNA]</scope>
    <source>
        <strain evidence="1 2">SDUM1044001</strain>
    </source>
</reference>
<sequence length="44" mass="4645">MVQATNLVAFLVGQAIAETTTIAIHLLEVGRIVTARGLNAQDKP</sequence>
<evidence type="ECO:0000313" key="1">
    <source>
        <dbReference type="EMBL" id="MEJ8571621.1"/>
    </source>
</evidence>
<name>A0AAW9RP98_9HYPH</name>
<gene>
    <name evidence="1" type="ORF">V3328_09070</name>
</gene>
<dbReference type="Proteomes" id="UP001378188">
    <property type="component" value="Unassembled WGS sequence"/>
</dbReference>
<evidence type="ECO:0000313" key="2">
    <source>
        <dbReference type="Proteomes" id="UP001378188"/>
    </source>
</evidence>
<dbReference type="EMBL" id="JAZHOF010000003">
    <property type="protein sequence ID" value="MEJ8571621.1"/>
    <property type="molecule type" value="Genomic_DNA"/>
</dbReference>
<dbReference type="AlphaFoldDB" id="A0AAW9RP98"/>
<comment type="caution">
    <text evidence="1">The sequence shown here is derived from an EMBL/GenBank/DDBJ whole genome shotgun (WGS) entry which is preliminary data.</text>
</comment>
<organism evidence="1 2">
    <name type="scientific">Microbaculum marinum</name>
    <dbReference type="NCBI Taxonomy" id="1764581"/>
    <lineage>
        <taxon>Bacteria</taxon>
        <taxon>Pseudomonadati</taxon>
        <taxon>Pseudomonadota</taxon>
        <taxon>Alphaproteobacteria</taxon>
        <taxon>Hyphomicrobiales</taxon>
        <taxon>Tepidamorphaceae</taxon>
        <taxon>Microbaculum</taxon>
    </lineage>
</organism>
<protein>
    <submittedName>
        <fullName evidence="1">Uncharacterized protein</fullName>
    </submittedName>
</protein>
<proteinExistence type="predicted"/>
<keyword evidence="2" id="KW-1185">Reference proteome</keyword>
<accession>A0AAW9RP98</accession>
<dbReference type="RefSeq" id="WP_340329318.1">
    <property type="nucleotide sequence ID" value="NZ_JAZHOF010000003.1"/>
</dbReference>